<proteinExistence type="predicted"/>
<dbReference type="InterPro" id="IPR036291">
    <property type="entry name" value="NAD(P)-bd_dom_sf"/>
</dbReference>
<name>A0ABR4PVC8_9HELO</name>
<keyword evidence="1" id="KW-0521">NADP</keyword>
<dbReference type="SUPFAM" id="SSF50129">
    <property type="entry name" value="GroES-like"/>
    <property type="match status" value="1"/>
</dbReference>
<dbReference type="InterPro" id="IPR013154">
    <property type="entry name" value="ADH-like_N"/>
</dbReference>
<dbReference type="InterPro" id="IPR013149">
    <property type="entry name" value="ADH-like_C"/>
</dbReference>
<evidence type="ECO:0000256" key="2">
    <source>
        <dbReference type="ARBA" id="ARBA00023002"/>
    </source>
</evidence>
<dbReference type="SUPFAM" id="SSF51735">
    <property type="entry name" value="NAD(P)-binding Rossmann-fold domains"/>
    <property type="match status" value="1"/>
</dbReference>
<organism evidence="4 5">
    <name type="scientific">Phlyctema vagabunda</name>
    <dbReference type="NCBI Taxonomy" id="108571"/>
    <lineage>
        <taxon>Eukaryota</taxon>
        <taxon>Fungi</taxon>
        <taxon>Dikarya</taxon>
        <taxon>Ascomycota</taxon>
        <taxon>Pezizomycotina</taxon>
        <taxon>Leotiomycetes</taxon>
        <taxon>Helotiales</taxon>
        <taxon>Dermateaceae</taxon>
        <taxon>Phlyctema</taxon>
    </lineage>
</organism>
<protein>
    <submittedName>
        <fullName evidence="4">Quinone oxidoreductase</fullName>
    </submittedName>
</protein>
<dbReference type="Pfam" id="PF08240">
    <property type="entry name" value="ADH_N"/>
    <property type="match status" value="1"/>
</dbReference>
<dbReference type="InterPro" id="IPR020843">
    <property type="entry name" value="ER"/>
</dbReference>
<dbReference type="Gene3D" id="3.90.180.10">
    <property type="entry name" value="Medium-chain alcohol dehydrogenases, catalytic domain"/>
    <property type="match status" value="1"/>
</dbReference>
<sequence length="367" mass="40231">MSRPVIAVRTIPHRLNQLSAHFSRSFALPTPRIRTVSKMASIPKTMKAVIIEENGGPEVMQYKTDYPVPAPKEGQVLIKNTVSGINYIDTYHRSGLYPTEKPLILGRDGEGIITAVGSGEVYGLKEGDHVVYYSGGSYAEYTATTAKLTIKIPPALGEGIAVASLLQGLTALTMIREGYYVKKGDWILVHAAAGGVGLWLCQLLRAVGARVIGTASTKEKLALAHKNGAEFTINYKEEDLVQRVKEIAGPDGVHAVLDSTGKDQFDNDFEVVARKGTVISYGNSSGAVPPVAITKLAVKNVKLLRPRLDNYIHTREEFETYTNELFDFIIKDKFDVRIHKTYPLEDVITAHKDLEGRVTTGKLLLKP</sequence>
<dbReference type="InterPro" id="IPR047618">
    <property type="entry name" value="QOR-like"/>
</dbReference>
<gene>
    <name evidence="4" type="ORF">PVAG01_00733</name>
</gene>
<dbReference type="InterPro" id="IPR002364">
    <property type="entry name" value="Quin_OxRdtase/zeta-crystal_CS"/>
</dbReference>
<dbReference type="CDD" id="cd05286">
    <property type="entry name" value="QOR2"/>
    <property type="match status" value="1"/>
</dbReference>
<accession>A0ABR4PVC8</accession>
<dbReference type="InterPro" id="IPR011032">
    <property type="entry name" value="GroES-like_sf"/>
</dbReference>
<dbReference type="Pfam" id="PF00107">
    <property type="entry name" value="ADH_zinc_N"/>
    <property type="match status" value="1"/>
</dbReference>
<reference evidence="4 5" key="1">
    <citation type="submission" date="2024-06" db="EMBL/GenBank/DDBJ databases">
        <title>Complete genome of Phlyctema vagabunda strain 19-DSS-EL-015.</title>
        <authorList>
            <person name="Fiorenzani C."/>
        </authorList>
    </citation>
    <scope>NUCLEOTIDE SEQUENCE [LARGE SCALE GENOMIC DNA]</scope>
    <source>
        <strain evidence="4 5">19-DSS-EL-015</strain>
    </source>
</reference>
<keyword evidence="5" id="KW-1185">Reference proteome</keyword>
<feature type="domain" description="Enoyl reductase (ER)" evidence="3">
    <location>
        <begin position="55"/>
        <end position="365"/>
    </location>
</feature>
<keyword evidence="2" id="KW-0560">Oxidoreductase</keyword>
<dbReference type="Gene3D" id="3.40.50.720">
    <property type="entry name" value="NAD(P)-binding Rossmann-like Domain"/>
    <property type="match status" value="1"/>
</dbReference>
<dbReference type="PANTHER" id="PTHR48106">
    <property type="entry name" value="QUINONE OXIDOREDUCTASE PIG3-RELATED"/>
    <property type="match status" value="1"/>
</dbReference>
<evidence type="ECO:0000313" key="5">
    <source>
        <dbReference type="Proteomes" id="UP001629113"/>
    </source>
</evidence>
<comment type="caution">
    <text evidence="4">The sequence shown here is derived from an EMBL/GenBank/DDBJ whole genome shotgun (WGS) entry which is preliminary data.</text>
</comment>
<evidence type="ECO:0000256" key="1">
    <source>
        <dbReference type="ARBA" id="ARBA00022857"/>
    </source>
</evidence>
<dbReference type="Proteomes" id="UP001629113">
    <property type="component" value="Unassembled WGS sequence"/>
</dbReference>
<evidence type="ECO:0000259" key="3">
    <source>
        <dbReference type="SMART" id="SM00829"/>
    </source>
</evidence>
<evidence type="ECO:0000313" key="4">
    <source>
        <dbReference type="EMBL" id="KAL3427224.1"/>
    </source>
</evidence>
<dbReference type="PANTHER" id="PTHR48106:SF13">
    <property type="entry name" value="QUINONE OXIDOREDUCTASE-RELATED"/>
    <property type="match status" value="1"/>
</dbReference>
<dbReference type="PROSITE" id="PS01162">
    <property type="entry name" value="QOR_ZETA_CRYSTAL"/>
    <property type="match status" value="1"/>
</dbReference>
<dbReference type="SMART" id="SM00829">
    <property type="entry name" value="PKS_ER"/>
    <property type="match status" value="1"/>
</dbReference>
<dbReference type="EMBL" id="JBFCZG010000001">
    <property type="protein sequence ID" value="KAL3427224.1"/>
    <property type="molecule type" value="Genomic_DNA"/>
</dbReference>